<dbReference type="STRING" id="1287727.SAMN05443999_105113"/>
<keyword evidence="2" id="KW-0808">Transferase</keyword>
<reference evidence="2 3" key="1">
    <citation type="submission" date="2016-10" db="EMBL/GenBank/DDBJ databases">
        <authorList>
            <person name="de Groot N.N."/>
        </authorList>
    </citation>
    <scope>NUCLEOTIDE SEQUENCE [LARGE SCALE GENOMIC DNA]</scope>
    <source>
        <strain evidence="2 3">DSM 100674</strain>
    </source>
</reference>
<dbReference type="EMBL" id="FOAG01000005">
    <property type="protein sequence ID" value="SEL40289.1"/>
    <property type="molecule type" value="Genomic_DNA"/>
</dbReference>
<dbReference type="GO" id="GO:0016757">
    <property type="term" value="F:glycosyltransferase activity"/>
    <property type="evidence" value="ECO:0007669"/>
    <property type="project" value="UniProtKB-ARBA"/>
</dbReference>
<dbReference type="PANTHER" id="PTHR45947:SF13">
    <property type="entry name" value="TRANSFERASE"/>
    <property type="match status" value="1"/>
</dbReference>
<name>A0A1H7PXF6_9RHOB</name>
<dbReference type="Pfam" id="PF13692">
    <property type="entry name" value="Glyco_trans_1_4"/>
    <property type="match status" value="1"/>
</dbReference>
<evidence type="ECO:0000313" key="3">
    <source>
        <dbReference type="Proteomes" id="UP000199582"/>
    </source>
</evidence>
<dbReference type="Pfam" id="PF13439">
    <property type="entry name" value="Glyco_transf_4"/>
    <property type="match status" value="1"/>
</dbReference>
<feature type="domain" description="Glycosyltransferase subfamily 4-like N-terminal" evidence="1">
    <location>
        <begin position="22"/>
        <end position="219"/>
    </location>
</feature>
<accession>A0A1H7PXF6</accession>
<protein>
    <submittedName>
        <fullName evidence="2">Glycosyltransferase Family 4</fullName>
    </submittedName>
</protein>
<dbReference type="PANTHER" id="PTHR45947">
    <property type="entry name" value="SULFOQUINOVOSYL TRANSFERASE SQD2"/>
    <property type="match status" value="1"/>
</dbReference>
<dbReference type="OrthoDB" id="9801573at2"/>
<dbReference type="InterPro" id="IPR028098">
    <property type="entry name" value="Glyco_trans_4-like_N"/>
</dbReference>
<dbReference type="AlphaFoldDB" id="A0A1H7PXF6"/>
<dbReference type="SUPFAM" id="SSF53756">
    <property type="entry name" value="UDP-Glycosyltransferase/glycogen phosphorylase"/>
    <property type="match status" value="1"/>
</dbReference>
<dbReference type="InterPro" id="IPR050194">
    <property type="entry name" value="Glycosyltransferase_grp1"/>
</dbReference>
<dbReference type="Gene3D" id="3.40.50.2000">
    <property type="entry name" value="Glycogen Phosphorylase B"/>
    <property type="match status" value="2"/>
</dbReference>
<sequence length="415" mass="45716">MGARMSGRHILLANVFFAPFTYGGATIVAEEVARALIRRHGMRVTAVSVCRRADLVPYGLIRSEVAGITNYLINLPPQVSYAEIYNNSRVTEIVARLMDQLAPDLLHAHCVQDMGAGFLQAARARGLPTILSVHDFWWLCERQFMIRSDQRYCGQNPVDITRCRGCVQEMSAARTRQDFLFQQAAQADIVTYPSQFARDLSEASGLAPGKGVVWPNGVTLPDEGFFRMQAARRAGDPRIAFGFLGGPSQIKGWPLIRRTFTGLGRSDFRGYLVDGSLDGNWWRGHDLTGLDGDWQVYPRFDQAGMDAFYARIDVLLFASQWKETYGLAIREALARGIQVIQTDSGGTTEHTAVRPETLIPIGAGPEALRPQIVAALMCDPAQFPAHRVCGFGDQAAELARMIGGLLGQDIARARA</sequence>
<keyword evidence="3" id="KW-1185">Reference proteome</keyword>
<evidence type="ECO:0000259" key="1">
    <source>
        <dbReference type="Pfam" id="PF13439"/>
    </source>
</evidence>
<dbReference type="Proteomes" id="UP000199582">
    <property type="component" value="Unassembled WGS sequence"/>
</dbReference>
<evidence type="ECO:0000313" key="2">
    <source>
        <dbReference type="EMBL" id="SEL40289.1"/>
    </source>
</evidence>
<proteinExistence type="predicted"/>
<organism evidence="2 3">
    <name type="scientific">Roseovarius azorensis</name>
    <dbReference type="NCBI Taxonomy" id="1287727"/>
    <lineage>
        <taxon>Bacteria</taxon>
        <taxon>Pseudomonadati</taxon>
        <taxon>Pseudomonadota</taxon>
        <taxon>Alphaproteobacteria</taxon>
        <taxon>Rhodobacterales</taxon>
        <taxon>Roseobacteraceae</taxon>
        <taxon>Roseovarius</taxon>
    </lineage>
</organism>
<gene>
    <name evidence="2" type="ORF">SAMN05443999_105113</name>
</gene>